<protein>
    <recommendedName>
        <fullName evidence="4">BTB domain-containing protein</fullName>
    </recommendedName>
</protein>
<dbReference type="Pfam" id="PF00651">
    <property type="entry name" value="BTB"/>
    <property type="match status" value="1"/>
</dbReference>
<proteinExistence type="predicted"/>
<name>A0A7S1FKJ7_NOCSC</name>
<evidence type="ECO:0000259" key="2">
    <source>
        <dbReference type="PROSITE" id="PS50188"/>
    </source>
</evidence>
<evidence type="ECO:0000259" key="1">
    <source>
        <dbReference type="PROSITE" id="PS50097"/>
    </source>
</evidence>
<dbReference type="Gene3D" id="1.25.40.420">
    <property type="match status" value="1"/>
</dbReference>
<organism evidence="3">
    <name type="scientific">Noctiluca scintillans</name>
    <name type="common">Sea sparkle</name>
    <name type="synonym">Red tide dinoflagellate</name>
    <dbReference type="NCBI Taxonomy" id="2966"/>
    <lineage>
        <taxon>Eukaryota</taxon>
        <taxon>Sar</taxon>
        <taxon>Alveolata</taxon>
        <taxon>Dinophyceae</taxon>
        <taxon>Noctilucales</taxon>
        <taxon>Noctilucaceae</taxon>
        <taxon>Noctiluca</taxon>
    </lineage>
</organism>
<dbReference type="InterPro" id="IPR001870">
    <property type="entry name" value="B30.2/SPRY"/>
</dbReference>
<sequence length="437" mass="47897">MCTPLAGMAVAPAKFESGTSTFQLVDTATLSLTLSRLLGPDRSLCDFTFLVGAQWERFPAVRAVVAAHSSPLKSMLFDENFDRRLDVLKVPEWSPEAFRAMLGYMHSGVVEASALVVPEVLQLADYFQLDGLKTHCRNFLSANLTSENAAVVLGIATQLGDQELHDACREFCLMHAEQVFNAGGFVALRQLELVDLLGDEDLNADEWCVYQAAITWLDKLGVPDRAADELLSCVRLPLLTGEQLRAVREDGRVSEKLLLDATLSKLVGEPLPERSSAFAFDECAKGHSVRLSRDRKTASFDNSACALGNRAVKTSGQVYWEVLVLSGTNVYVGIAHRDTINLDTNMGMGKGIAFRGMWNGEPDAWIDSTRRAYGRPIHHGDRVGVLVDIPAHRISFCLNGEHLGVAFDSLSQSLAYWPCVGCQNGELRLLSGPRKKP</sequence>
<evidence type="ECO:0000313" key="3">
    <source>
        <dbReference type="EMBL" id="CAD8871956.1"/>
    </source>
</evidence>
<dbReference type="CDD" id="cd18186">
    <property type="entry name" value="BTB_POZ_ZBTB_KLHL-like"/>
    <property type="match status" value="1"/>
</dbReference>
<dbReference type="SMART" id="SM00449">
    <property type="entry name" value="SPRY"/>
    <property type="match status" value="1"/>
</dbReference>
<dbReference type="InterPro" id="IPR000210">
    <property type="entry name" value="BTB/POZ_dom"/>
</dbReference>
<dbReference type="InterPro" id="IPR003877">
    <property type="entry name" value="SPRY_dom"/>
</dbReference>
<dbReference type="SMART" id="SM00875">
    <property type="entry name" value="BACK"/>
    <property type="match status" value="1"/>
</dbReference>
<reference evidence="3" key="1">
    <citation type="submission" date="2021-01" db="EMBL/GenBank/DDBJ databases">
        <authorList>
            <person name="Corre E."/>
            <person name="Pelletier E."/>
            <person name="Niang G."/>
            <person name="Scheremetjew M."/>
            <person name="Finn R."/>
            <person name="Kale V."/>
            <person name="Holt S."/>
            <person name="Cochrane G."/>
            <person name="Meng A."/>
            <person name="Brown T."/>
            <person name="Cohen L."/>
        </authorList>
    </citation>
    <scope>NUCLEOTIDE SEQUENCE</scope>
</reference>
<dbReference type="InterPro" id="IPR043136">
    <property type="entry name" value="B30.2/SPRY_sf"/>
</dbReference>
<dbReference type="Gene3D" id="3.30.710.10">
    <property type="entry name" value="Potassium Channel Kv1.1, Chain A"/>
    <property type="match status" value="1"/>
</dbReference>
<dbReference type="SMART" id="SM00225">
    <property type="entry name" value="BTB"/>
    <property type="match status" value="1"/>
</dbReference>
<dbReference type="AlphaFoldDB" id="A0A7S1FKJ7"/>
<dbReference type="SUPFAM" id="SSF54695">
    <property type="entry name" value="POZ domain"/>
    <property type="match status" value="1"/>
</dbReference>
<dbReference type="Pfam" id="PF07707">
    <property type="entry name" value="BACK"/>
    <property type="match status" value="1"/>
</dbReference>
<dbReference type="SUPFAM" id="SSF49899">
    <property type="entry name" value="Concanavalin A-like lectins/glucanases"/>
    <property type="match status" value="1"/>
</dbReference>
<dbReference type="Gene3D" id="2.60.120.920">
    <property type="match status" value="1"/>
</dbReference>
<feature type="domain" description="B30.2/SPRY" evidence="2">
    <location>
        <begin position="246"/>
        <end position="436"/>
    </location>
</feature>
<dbReference type="Pfam" id="PF00622">
    <property type="entry name" value="SPRY"/>
    <property type="match status" value="1"/>
</dbReference>
<evidence type="ECO:0008006" key="4">
    <source>
        <dbReference type="Google" id="ProtNLM"/>
    </source>
</evidence>
<dbReference type="PANTHER" id="PTHR24410">
    <property type="entry name" value="HL07962P-RELATED"/>
    <property type="match status" value="1"/>
</dbReference>
<dbReference type="InterPro" id="IPR013320">
    <property type="entry name" value="ConA-like_dom_sf"/>
</dbReference>
<gene>
    <name evidence="3" type="ORF">NSCI0253_LOCUS46313</name>
</gene>
<dbReference type="InterPro" id="IPR011705">
    <property type="entry name" value="BACK"/>
</dbReference>
<feature type="domain" description="BTB" evidence="1">
    <location>
        <begin position="45"/>
        <end position="114"/>
    </location>
</feature>
<dbReference type="PROSITE" id="PS50097">
    <property type="entry name" value="BTB"/>
    <property type="match status" value="1"/>
</dbReference>
<dbReference type="EMBL" id="HBFQ01065249">
    <property type="protein sequence ID" value="CAD8871956.1"/>
    <property type="molecule type" value="Transcribed_RNA"/>
</dbReference>
<accession>A0A7S1FKJ7</accession>
<dbReference type="PANTHER" id="PTHR24410:SF23">
    <property type="entry name" value="BTB DOMAIN-CONTAINING PROTEIN-RELATED"/>
    <property type="match status" value="1"/>
</dbReference>
<dbReference type="PROSITE" id="PS50188">
    <property type="entry name" value="B302_SPRY"/>
    <property type="match status" value="1"/>
</dbReference>
<dbReference type="InterPro" id="IPR051481">
    <property type="entry name" value="BTB-POZ/Galectin-3-binding"/>
</dbReference>
<dbReference type="InterPro" id="IPR011333">
    <property type="entry name" value="SKP1/BTB/POZ_sf"/>
</dbReference>